<reference evidence="2" key="2">
    <citation type="submission" date="2015-01" db="EMBL/GenBank/DDBJ databases">
        <title>Evolutionary Origins and Diversification of the Mycorrhizal Mutualists.</title>
        <authorList>
            <consortium name="DOE Joint Genome Institute"/>
            <consortium name="Mycorrhizal Genomics Consortium"/>
            <person name="Kohler A."/>
            <person name="Kuo A."/>
            <person name="Nagy L.G."/>
            <person name="Floudas D."/>
            <person name="Copeland A."/>
            <person name="Barry K.W."/>
            <person name="Cichocki N."/>
            <person name="Veneault-Fourrey C."/>
            <person name="LaButti K."/>
            <person name="Lindquist E.A."/>
            <person name="Lipzen A."/>
            <person name="Lundell T."/>
            <person name="Morin E."/>
            <person name="Murat C."/>
            <person name="Riley R."/>
            <person name="Ohm R."/>
            <person name="Sun H."/>
            <person name="Tunlid A."/>
            <person name="Henrissat B."/>
            <person name="Grigoriev I.V."/>
            <person name="Hibbett D.S."/>
            <person name="Martin F."/>
        </authorList>
    </citation>
    <scope>NUCLEOTIDE SEQUENCE [LARGE SCALE GENOMIC DNA]</scope>
    <source>
        <strain evidence="2">Foug A</strain>
    </source>
</reference>
<dbReference type="InParanoid" id="A0A0C2ZX44"/>
<protein>
    <submittedName>
        <fullName evidence="1">Uncharacterized protein</fullName>
    </submittedName>
</protein>
<dbReference type="Proteomes" id="UP000053989">
    <property type="component" value="Unassembled WGS sequence"/>
</dbReference>
<evidence type="ECO:0000313" key="1">
    <source>
        <dbReference type="EMBL" id="KIM57032.1"/>
    </source>
</evidence>
<dbReference type="AlphaFoldDB" id="A0A0C2ZX44"/>
<dbReference type="HOGENOM" id="CLU_2159881_0_0_1"/>
<organism evidence="1 2">
    <name type="scientific">Scleroderma citrinum Foug A</name>
    <dbReference type="NCBI Taxonomy" id="1036808"/>
    <lineage>
        <taxon>Eukaryota</taxon>
        <taxon>Fungi</taxon>
        <taxon>Dikarya</taxon>
        <taxon>Basidiomycota</taxon>
        <taxon>Agaricomycotina</taxon>
        <taxon>Agaricomycetes</taxon>
        <taxon>Agaricomycetidae</taxon>
        <taxon>Boletales</taxon>
        <taxon>Sclerodermatineae</taxon>
        <taxon>Sclerodermataceae</taxon>
        <taxon>Scleroderma</taxon>
    </lineage>
</organism>
<evidence type="ECO:0000313" key="2">
    <source>
        <dbReference type="Proteomes" id="UP000053989"/>
    </source>
</evidence>
<accession>A0A0C2ZX44</accession>
<sequence>MILWLITIPAWHQEEYVNVLPLKLPSVLRVYSGTSSFIYYQVLQLSSILVDDSDSLQGLLIDIVAPRWHSAGNPAQRNNDPTNGTTARVVKPVRKRQRGQICIVNLERLAA</sequence>
<proteinExistence type="predicted"/>
<keyword evidence="2" id="KW-1185">Reference proteome</keyword>
<dbReference type="EMBL" id="KN822107">
    <property type="protein sequence ID" value="KIM57032.1"/>
    <property type="molecule type" value="Genomic_DNA"/>
</dbReference>
<reference evidence="1 2" key="1">
    <citation type="submission" date="2014-04" db="EMBL/GenBank/DDBJ databases">
        <authorList>
            <consortium name="DOE Joint Genome Institute"/>
            <person name="Kuo A."/>
            <person name="Kohler A."/>
            <person name="Nagy L.G."/>
            <person name="Floudas D."/>
            <person name="Copeland A."/>
            <person name="Barry K.W."/>
            <person name="Cichocki N."/>
            <person name="Veneault-Fourrey C."/>
            <person name="LaButti K."/>
            <person name="Lindquist E.A."/>
            <person name="Lipzen A."/>
            <person name="Lundell T."/>
            <person name="Morin E."/>
            <person name="Murat C."/>
            <person name="Sun H."/>
            <person name="Tunlid A."/>
            <person name="Henrissat B."/>
            <person name="Grigoriev I.V."/>
            <person name="Hibbett D.S."/>
            <person name="Martin F."/>
            <person name="Nordberg H.P."/>
            <person name="Cantor M.N."/>
            <person name="Hua S.X."/>
        </authorList>
    </citation>
    <scope>NUCLEOTIDE SEQUENCE [LARGE SCALE GENOMIC DNA]</scope>
    <source>
        <strain evidence="1 2">Foug A</strain>
    </source>
</reference>
<name>A0A0C2ZX44_9AGAM</name>
<gene>
    <name evidence="1" type="ORF">SCLCIDRAFT_195727</name>
</gene>